<reference evidence="2" key="1">
    <citation type="journal article" date="2019" name="Int. J. Syst. Evol. Microbiol.">
        <title>The Global Catalogue of Microorganisms (GCM) 10K type strain sequencing project: providing services to taxonomists for standard genome sequencing and annotation.</title>
        <authorList>
            <consortium name="The Broad Institute Genomics Platform"/>
            <consortium name="The Broad Institute Genome Sequencing Center for Infectious Disease"/>
            <person name="Wu L."/>
            <person name="Ma J."/>
        </authorList>
    </citation>
    <scope>NUCLEOTIDE SEQUENCE [LARGE SCALE GENOMIC DNA]</scope>
    <source>
        <strain evidence="2">JCM 17705</strain>
    </source>
</reference>
<gene>
    <name evidence="1" type="ORF">GCM10023149_31150</name>
</gene>
<dbReference type="PIRSF" id="PIRSF034285">
    <property type="entry name" value="UCP034285"/>
    <property type="match status" value="1"/>
</dbReference>
<comment type="caution">
    <text evidence="1">The sequence shown here is derived from an EMBL/GenBank/DDBJ whole genome shotgun (WGS) entry which is preliminary data.</text>
</comment>
<dbReference type="InterPro" id="IPR017026">
    <property type="entry name" value="ImuA"/>
</dbReference>
<evidence type="ECO:0008006" key="3">
    <source>
        <dbReference type="Google" id="ProtNLM"/>
    </source>
</evidence>
<dbReference type="SUPFAM" id="SSF52540">
    <property type="entry name" value="P-loop containing nucleoside triphosphate hydrolases"/>
    <property type="match status" value="1"/>
</dbReference>
<accession>A0ABP8GNI2</accession>
<sequence>MESNKNIISKLRQDILQWEGYKAPATGQRDMLGLGPLESAFPNGVFPKGSVHELICASSEQAAATGGLVSGILSLLVQPGGICVWIGRDRCLYAPALATFGLEPHQVIFINLMDDKDTLWVMEEALKCPGLTAVVCELREMDFKQSRRFQLAVEHSRVTGFVLRNATGKLGSTACAARWHIKPLPSADLGGLPGPGFLRWQANLLKVRNGQTGSWVLEWQEGQFVPITETTVNLEMQVG</sequence>
<dbReference type="Proteomes" id="UP001500582">
    <property type="component" value="Unassembled WGS sequence"/>
</dbReference>
<name>A0ABP8GNI2_9SPHI</name>
<organism evidence="1 2">
    <name type="scientific">Mucilaginibacter gynuensis</name>
    <dbReference type="NCBI Taxonomy" id="1302236"/>
    <lineage>
        <taxon>Bacteria</taxon>
        <taxon>Pseudomonadati</taxon>
        <taxon>Bacteroidota</taxon>
        <taxon>Sphingobacteriia</taxon>
        <taxon>Sphingobacteriales</taxon>
        <taxon>Sphingobacteriaceae</taxon>
        <taxon>Mucilaginibacter</taxon>
    </lineage>
</organism>
<protein>
    <recommendedName>
        <fullName evidence="3">Protein ImuA</fullName>
    </recommendedName>
</protein>
<evidence type="ECO:0000313" key="2">
    <source>
        <dbReference type="Proteomes" id="UP001500582"/>
    </source>
</evidence>
<keyword evidence="2" id="KW-1185">Reference proteome</keyword>
<proteinExistence type="predicted"/>
<dbReference type="RefSeq" id="WP_345212052.1">
    <property type="nucleotide sequence ID" value="NZ_BAABFT010000008.1"/>
</dbReference>
<evidence type="ECO:0000313" key="1">
    <source>
        <dbReference type="EMBL" id="GAA4327632.1"/>
    </source>
</evidence>
<dbReference type="Gene3D" id="3.40.50.300">
    <property type="entry name" value="P-loop containing nucleotide triphosphate hydrolases"/>
    <property type="match status" value="1"/>
</dbReference>
<dbReference type="EMBL" id="BAABFT010000008">
    <property type="protein sequence ID" value="GAA4327632.1"/>
    <property type="molecule type" value="Genomic_DNA"/>
</dbReference>
<dbReference type="InterPro" id="IPR027417">
    <property type="entry name" value="P-loop_NTPase"/>
</dbReference>